<name>A0A5E6MR35_9BACT</name>
<dbReference type="EC" id="4.1.1.23" evidence="7"/>
<feature type="binding site" evidence="7 9">
    <location>
        <position position="19"/>
    </location>
    <ligand>
        <name>substrate</name>
    </ligand>
</feature>
<keyword evidence="4 7" id="KW-0665">Pyrimidine biosynthesis</keyword>
<organism evidence="12 13">
    <name type="scientific">Methylacidimicrobium tartarophylax</name>
    <dbReference type="NCBI Taxonomy" id="1041768"/>
    <lineage>
        <taxon>Bacteria</taxon>
        <taxon>Pseudomonadati</taxon>
        <taxon>Verrucomicrobiota</taxon>
        <taxon>Methylacidimicrobium</taxon>
    </lineage>
</organism>
<sequence>MPFEVSSLPLADGLIVALDLFDVEKALLLARRLRQYVSWFKVGSQLFLCGGPKVVEEIRSLGAQVFLDLKFHDIPATVERAVRACVQMEVGFLTVHALGGGRMLRAASEAAAGSKTRILAVTVLTSLEEADLSEVGLSGSLSERVCALAALAGDCGIRGIVCSARELSSLRKSDIRPEVVVTPGIRLTQRKGDDQRRTVSPREAFALGATHIVIGRPVLEAEDPVNLVRNLLQEGSGLA</sequence>
<dbReference type="EMBL" id="CABFVA020000122">
    <property type="protein sequence ID" value="VVM08236.1"/>
    <property type="molecule type" value="Genomic_DNA"/>
</dbReference>
<feature type="active site" description="Proton donor" evidence="7">
    <location>
        <position position="70"/>
    </location>
</feature>
<feature type="active site" description="For OMPdecase activity" evidence="8">
    <location>
        <position position="70"/>
    </location>
</feature>
<dbReference type="UniPathway" id="UPA00070">
    <property type="reaction ID" value="UER00120"/>
</dbReference>
<feature type="binding site" evidence="7 9">
    <location>
        <position position="215"/>
    </location>
    <ligand>
        <name>substrate</name>
    </ligand>
</feature>
<evidence type="ECO:0000259" key="11">
    <source>
        <dbReference type="SMART" id="SM00934"/>
    </source>
</evidence>
<comment type="catalytic activity">
    <reaction evidence="6 7 10">
        <text>orotidine 5'-phosphate + H(+) = UMP + CO2</text>
        <dbReference type="Rhea" id="RHEA:11596"/>
        <dbReference type="ChEBI" id="CHEBI:15378"/>
        <dbReference type="ChEBI" id="CHEBI:16526"/>
        <dbReference type="ChEBI" id="CHEBI:57538"/>
        <dbReference type="ChEBI" id="CHEBI:57865"/>
        <dbReference type="EC" id="4.1.1.23"/>
    </reaction>
</comment>
<proteinExistence type="inferred from homology"/>
<protein>
    <recommendedName>
        <fullName evidence="7">Orotidine 5'-phosphate decarboxylase</fullName>
        <ecNumber evidence="7">4.1.1.23</ecNumber>
    </recommendedName>
    <alternativeName>
        <fullName evidence="7">OMP decarboxylase</fullName>
        <shortName evidence="7">OMPDCase</shortName>
        <shortName evidence="7">OMPdecase</shortName>
    </alternativeName>
</protein>
<feature type="binding site" evidence="7 9">
    <location>
        <position position="125"/>
    </location>
    <ligand>
        <name>substrate</name>
    </ligand>
</feature>
<dbReference type="NCBIfam" id="TIGR01740">
    <property type="entry name" value="pyrF"/>
    <property type="match status" value="1"/>
</dbReference>
<feature type="domain" description="Orotidine 5'-phosphate decarboxylase" evidence="11">
    <location>
        <begin position="13"/>
        <end position="231"/>
    </location>
</feature>
<feature type="active site" description="For OMPdecase activity" evidence="8">
    <location>
        <position position="73"/>
    </location>
</feature>
<dbReference type="PANTHER" id="PTHR32119:SF2">
    <property type="entry name" value="OROTIDINE 5'-PHOSPHATE DECARBOXYLASE"/>
    <property type="match status" value="1"/>
</dbReference>
<dbReference type="SUPFAM" id="SSF51366">
    <property type="entry name" value="Ribulose-phoshate binding barrel"/>
    <property type="match status" value="1"/>
</dbReference>
<comment type="function">
    <text evidence="1 7">Catalyzes the decarboxylation of orotidine 5'-monophosphate (OMP) to uridine 5'-monophosphate (UMP).</text>
</comment>
<evidence type="ECO:0000256" key="4">
    <source>
        <dbReference type="ARBA" id="ARBA00022975"/>
    </source>
</evidence>
<evidence type="ECO:0000256" key="1">
    <source>
        <dbReference type="ARBA" id="ARBA00002356"/>
    </source>
</evidence>
<dbReference type="GO" id="GO:0004590">
    <property type="term" value="F:orotidine-5'-phosphate decarboxylase activity"/>
    <property type="evidence" value="ECO:0007669"/>
    <property type="project" value="UniProtKB-UniRule"/>
</dbReference>
<dbReference type="PANTHER" id="PTHR32119">
    <property type="entry name" value="OROTIDINE 5'-PHOSPHATE DECARBOXYLASE"/>
    <property type="match status" value="1"/>
</dbReference>
<dbReference type="GO" id="GO:0044205">
    <property type="term" value="P:'de novo' UMP biosynthetic process"/>
    <property type="evidence" value="ECO:0007669"/>
    <property type="project" value="UniProtKB-UniRule"/>
</dbReference>
<dbReference type="PROSITE" id="PS00156">
    <property type="entry name" value="OMPDECASE"/>
    <property type="match status" value="1"/>
</dbReference>
<keyword evidence="13" id="KW-1185">Reference proteome</keyword>
<feature type="active site" description="For OMPdecase activity" evidence="8">
    <location>
        <position position="68"/>
    </location>
</feature>
<dbReference type="Proteomes" id="UP000334923">
    <property type="component" value="Unassembled WGS sequence"/>
</dbReference>
<evidence type="ECO:0000256" key="9">
    <source>
        <dbReference type="PIRSR" id="PIRSR614732-2"/>
    </source>
</evidence>
<evidence type="ECO:0000256" key="3">
    <source>
        <dbReference type="ARBA" id="ARBA00022793"/>
    </source>
</evidence>
<comment type="subunit">
    <text evidence="7">Homodimer.</text>
</comment>
<evidence type="ECO:0000256" key="7">
    <source>
        <dbReference type="HAMAP-Rule" id="MF_01200"/>
    </source>
</evidence>
<dbReference type="InterPro" id="IPR001754">
    <property type="entry name" value="OMPdeCOase_dom"/>
</dbReference>
<dbReference type="HAMAP" id="MF_01200_B">
    <property type="entry name" value="OMPdecase_type1_B"/>
    <property type="match status" value="1"/>
</dbReference>
<evidence type="ECO:0000256" key="2">
    <source>
        <dbReference type="ARBA" id="ARBA00004861"/>
    </source>
</evidence>
<dbReference type="InterPro" id="IPR011060">
    <property type="entry name" value="RibuloseP-bd_barrel"/>
</dbReference>
<dbReference type="InterPro" id="IPR014732">
    <property type="entry name" value="OMPdecase"/>
</dbReference>
<feature type="binding site" evidence="7 9">
    <location>
        <position position="216"/>
    </location>
    <ligand>
        <name>substrate</name>
    </ligand>
</feature>
<dbReference type="Gene3D" id="3.20.20.70">
    <property type="entry name" value="Aldolase class I"/>
    <property type="match status" value="1"/>
</dbReference>
<evidence type="ECO:0000256" key="8">
    <source>
        <dbReference type="PIRSR" id="PIRSR614732-1"/>
    </source>
</evidence>
<dbReference type="InterPro" id="IPR013785">
    <property type="entry name" value="Aldolase_TIM"/>
</dbReference>
<dbReference type="CDD" id="cd04725">
    <property type="entry name" value="OMP_decarboxylase_like"/>
    <property type="match status" value="1"/>
</dbReference>
<evidence type="ECO:0000313" key="12">
    <source>
        <dbReference type="EMBL" id="VVM08236.1"/>
    </source>
</evidence>
<comment type="similarity">
    <text evidence="7">Belongs to the OMP decarboxylase family. Type 1 subfamily.</text>
</comment>
<comment type="pathway">
    <text evidence="2 7 10">Pyrimidine metabolism; UMP biosynthesis via de novo pathway; UMP from orotate: step 2/2.</text>
</comment>
<dbReference type="InterPro" id="IPR047596">
    <property type="entry name" value="OMPdecase_bac"/>
</dbReference>
<dbReference type="InterPro" id="IPR018089">
    <property type="entry name" value="OMPdecase_AS"/>
</dbReference>
<dbReference type="GO" id="GO:0005829">
    <property type="term" value="C:cytosol"/>
    <property type="evidence" value="ECO:0007669"/>
    <property type="project" value="TreeGrafter"/>
</dbReference>
<feature type="binding site" evidence="7">
    <location>
        <begin position="68"/>
        <end position="77"/>
    </location>
    <ligand>
        <name>substrate</name>
    </ligand>
</feature>
<keyword evidence="5 7" id="KW-0456">Lyase</keyword>
<dbReference type="OrthoDB" id="9806203at2"/>
<evidence type="ECO:0000313" key="13">
    <source>
        <dbReference type="Proteomes" id="UP000334923"/>
    </source>
</evidence>
<reference evidence="12 13" key="1">
    <citation type="submission" date="2019-09" db="EMBL/GenBank/DDBJ databases">
        <authorList>
            <person name="Cremers G."/>
        </authorList>
    </citation>
    <scope>NUCLEOTIDE SEQUENCE [LARGE SCALE GENOMIC DNA]</scope>
    <source>
        <strain evidence="12">4A</strain>
    </source>
</reference>
<evidence type="ECO:0000256" key="10">
    <source>
        <dbReference type="RuleBase" id="RU000512"/>
    </source>
</evidence>
<dbReference type="SMART" id="SM00934">
    <property type="entry name" value="OMPdecase"/>
    <property type="match status" value="1"/>
</dbReference>
<feature type="binding site" evidence="7 9">
    <location>
        <position position="41"/>
    </location>
    <ligand>
        <name>substrate</name>
    </ligand>
</feature>
<dbReference type="Pfam" id="PF00215">
    <property type="entry name" value="OMPdecase"/>
    <property type="match status" value="1"/>
</dbReference>
<dbReference type="GO" id="GO:0006207">
    <property type="term" value="P:'de novo' pyrimidine nucleobase biosynthetic process"/>
    <property type="evidence" value="ECO:0007669"/>
    <property type="project" value="InterPro"/>
</dbReference>
<feature type="binding site" evidence="7 9">
    <location>
        <position position="186"/>
    </location>
    <ligand>
        <name>substrate</name>
    </ligand>
</feature>
<dbReference type="NCBIfam" id="NF001273">
    <property type="entry name" value="PRK00230.1"/>
    <property type="match status" value="1"/>
</dbReference>
<keyword evidence="3 7" id="KW-0210">Decarboxylase</keyword>
<dbReference type="AlphaFoldDB" id="A0A5E6MR35"/>
<feature type="binding site" evidence="7 9">
    <location>
        <position position="195"/>
    </location>
    <ligand>
        <name>substrate</name>
    </ligand>
</feature>
<evidence type="ECO:0000256" key="5">
    <source>
        <dbReference type="ARBA" id="ARBA00023239"/>
    </source>
</evidence>
<accession>A0A5E6MR35</accession>
<evidence type="ECO:0000256" key="6">
    <source>
        <dbReference type="ARBA" id="ARBA00049157"/>
    </source>
</evidence>
<gene>
    <name evidence="7 12" type="primary">pyrF</name>
    <name evidence="12" type="ORF">MAMT_02214</name>
</gene>